<comment type="similarity">
    <text evidence="1">Belongs to the oxygen-dependent FAD-linked oxidoreductase family.</text>
</comment>
<protein>
    <recommendedName>
        <fullName evidence="5">FAD-binding PCMH-type domain-containing protein</fullName>
    </recommendedName>
</protein>
<evidence type="ECO:0000256" key="4">
    <source>
        <dbReference type="ARBA" id="ARBA00023002"/>
    </source>
</evidence>
<evidence type="ECO:0000256" key="3">
    <source>
        <dbReference type="ARBA" id="ARBA00022827"/>
    </source>
</evidence>
<dbReference type="InterPro" id="IPR016166">
    <property type="entry name" value="FAD-bd_PCMH"/>
</dbReference>
<dbReference type="GO" id="GO:0071949">
    <property type="term" value="F:FAD binding"/>
    <property type="evidence" value="ECO:0007669"/>
    <property type="project" value="InterPro"/>
</dbReference>
<keyword evidence="2" id="KW-0285">Flavoprotein</keyword>
<dbReference type="InterPro" id="IPR016169">
    <property type="entry name" value="FAD-bd_PCMH_sub2"/>
</dbReference>
<evidence type="ECO:0000256" key="1">
    <source>
        <dbReference type="ARBA" id="ARBA00005466"/>
    </source>
</evidence>
<reference evidence="7" key="1">
    <citation type="journal article" date="2017" name="Genome Biol.">
        <title>Comparative genomics reveals high biological diversity and specific adaptations in the industrially and medically important fungal genus Aspergillus.</title>
        <authorList>
            <person name="de Vries R.P."/>
            <person name="Riley R."/>
            <person name="Wiebenga A."/>
            <person name="Aguilar-Osorio G."/>
            <person name="Amillis S."/>
            <person name="Uchima C.A."/>
            <person name="Anderluh G."/>
            <person name="Asadollahi M."/>
            <person name="Askin M."/>
            <person name="Barry K."/>
            <person name="Battaglia E."/>
            <person name="Bayram O."/>
            <person name="Benocci T."/>
            <person name="Braus-Stromeyer S.A."/>
            <person name="Caldana C."/>
            <person name="Canovas D."/>
            <person name="Cerqueira G.C."/>
            <person name="Chen F."/>
            <person name="Chen W."/>
            <person name="Choi C."/>
            <person name="Clum A."/>
            <person name="Dos Santos R.A."/>
            <person name="Damasio A.R."/>
            <person name="Diallinas G."/>
            <person name="Emri T."/>
            <person name="Fekete E."/>
            <person name="Flipphi M."/>
            <person name="Freyberg S."/>
            <person name="Gallo A."/>
            <person name="Gournas C."/>
            <person name="Habgood R."/>
            <person name="Hainaut M."/>
            <person name="Harispe M.L."/>
            <person name="Henrissat B."/>
            <person name="Hilden K.S."/>
            <person name="Hope R."/>
            <person name="Hossain A."/>
            <person name="Karabika E."/>
            <person name="Karaffa L."/>
            <person name="Karanyi Z."/>
            <person name="Krasevec N."/>
            <person name="Kuo A."/>
            <person name="Kusch H."/>
            <person name="LaButti K."/>
            <person name="Lagendijk E.L."/>
            <person name="Lapidus A."/>
            <person name="Levasseur A."/>
            <person name="Lindquist E."/>
            <person name="Lipzen A."/>
            <person name="Logrieco A.F."/>
            <person name="MacCabe A."/>
            <person name="Maekelae M.R."/>
            <person name="Malavazi I."/>
            <person name="Melin P."/>
            <person name="Meyer V."/>
            <person name="Mielnichuk N."/>
            <person name="Miskei M."/>
            <person name="Molnar A.P."/>
            <person name="Mule G."/>
            <person name="Ngan C.Y."/>
            <person name="Orejas M."/>
            <person name="Orosz E."/>
            <person name="Ouedraogo J.P."/>
            <person name="Overkamp K.M."/>
            <person name="Park H.-S."/>
            <person name="Perrone G."/>
            <person name="Piumi F."/>
            <person name="Punt P.J."/>
            <person name="Ram A.F."/>
            <person name="Ramon A."/>
            <person name="Rauscher S."/>
            <person name="Record E."/>
            <person name="Riano-Pachon D.M."/>
            <person name="Robert V."/>
            <person name="Roehrig J."/>
            <person name="Ruller R."/>
            <person name="Salamov A."/>
            <person name="Salih N.S."/>
            <person name="Samson R.A."/>
            <person name="Sandor E."/>
            <person name="Sanguinetti M."/>
            <person name="Schuetze T."/>
            <person name="Sepcic K."/>
            <person name="Shelest E."/>
            <person name="Sherlock G."/>
            <person name="Sophianopoulou V."/>
            <person name="Squina F.M."/>
            <person name="Sun H."/>
            <person name="Susca A."/>
            <person name="Todd R.B."/>
            <person name="Tsang A."/>
            <person name="Unkles S.E."/>
            <person name="van de Wiele N."/>
            <person name="van Rossen-Uffink D."/>
            <person name="Oliveira J.V."/>
            <person name="Vesth T.C."/>
            <person name="Visser J."/>
            <person name="Yu J.-H."/>
            <person name="Zhou M."/>
            <person name="Andersen M.R."/>
            <person name="Archer D.B."/>
            <person name="Baker S.E."/>
            <person name="Benoit I."/>
            <person name="Brakhage A.A."/>
            <person name="Braus G.H."/>
            <person name="Fischer R."/>
            <person name="Frisvad J.C."/>
            <person name="Goldman G.H."/>
            <person name="Houbraken J."/>
            <person name="Oakley B."/>
            <person name="Pocsi I."/>
            <person name="Scazzocchio C."/>
            <person name="Seiboth B."/>
            <person name="vanKuyk P.A."/>
            <person name="Wortman J."/>
            <person name="Dyer P.S."/>
            <person name="Grigoriev I.V."/>
        </authorList>
    </citation>
    <scope>NUCLEOTIDE SEQUENCE [LARGE SCALE GENOMIC DNA]</scope>
    <source>
        <strain evidence="7">CBS 583.65</strain>
    </source>
</reference>
<evidence type="ECO:0000256" key="2">
    <source>
        <dbReference type="ARBA" id="ARBA00022630"/>
    </source>
</evidence>
<accession>A0A1L9PER4</accession>
<dbReference type="GO" id="GO:0016491">
    <property type="term" value="F:oxidoreductase activity"/>
    <property type="evidence" value="ECO:0007669"/>
    <property type="project" value="UniProtKB-KW"/>
</dbReference>
<evidence type="ECO:0000313" key="7">
    <source>
        <dbReference type="Proteomes" id="UP000184073"/>
    </source>
</evidence>
<keyword evidence="7" id="KW-1185">Reference proteome</keyword>
<dbReference type="Pfam" id="PF01565">
    <property type="entry name" value="FAD_binding_4"/>
    <property type="match status" value="1"/>
</dbReference>
<dbReference type="VEuPathDB" id="FungiDB:ASPVEDRAFT_70270"/>
<feature type="domain" description="FAD-binding PCMH-type" evidence="5">
    <location>
        <begin position="92"/>
        <end position="264"/>
    </location>
</feature>
<gene>
    <name evidence="6" type="ORF">ASPVEDRAFT_70270</name>
</gene>
<dbReference type="InterPro" id="IPR016167">
    <property type="entry name" value="FAD-bd_PCMH_sub1"/>
</dbReference>
<dbReference type="PANTHER" id="PTHR42973:SF34">
    <property type="entry name" value="FAD BINDING DOMAIN PROTEIN (AFU_ORTHOLOGUE AFUA_3G02770)"/>
    <property type="match status" value="1"/>
</dbReference>
<evidence type="ECO:0000313" key="6">
    <source>
        <dbReference type="EMBL" id="OJI99989.1"/>
    </source>
</evidence>
<evidence type="ECO:0000259" key="5">
    <source>
        <dbReference type="PROSITE" id="PS51387"/>
    </source>
</evidence>
<dbReference type="STRING" id="1036611.A0A1L9PER4"/>
<dbReference type="InterPro" id="IPR036318">
    <property type="entry name" value="FAD-bd_PCMH-like_sf"/>
</dbReference>
<dbReference type="OrthoDB" id="2151789at2759"/>
<dbReference type="InterPro" id="IPR050416">
    <property type="entry name" value="FAD-linked_Oxidoreductase"/>
</dbReference>
<keyword evidence="3" id="KW-0274">FAD</keyword>
<organism evidence="6 7">
    <name type="scientific">Aspergillus versicolor CBS 583.65</name>
    <dbReference type="NCBI Taxonomy" id="1036611"/>
    <lineage>
        <taxon>Eukaryota</taxon>
        <taxon>Fungi</taxon>
        <taxon>Dikarya</taxon>
        <taxon>Ascomycota</taxon>
        <taxon>Pezizomycotina</taxon>
        <taxon>Eurotiomycetes</taxon>
        <taxon>Eurotiomycetidae</taxon>
        <taxon>Eurotiales</taxon>
        <taxon>Aspergillaceae</taxon>
        <taxon>Aspergillus</taxon>
        <taxon>Aspergillus subgen. Nidulantes</taxon>
    </lineage>
</organism>
<dbReference type="AlphaFoldDB" id="A0A1L9PER4"/>
<dbReference type="PANTHER" id="PTHR42973">
    <property type="entry name" value="BINDING OXIDOREDUCTASE, PUTATIVE (AFU_ORTHOLOGUE AFUA_1G17690)-RELATED"/>
    <property type="match status" value="1"/>
</dbReference>
<dbReference type="Gene3D" id="3.30.43.10">
    <property type="entry name" value="Uridine Diphospho-n-acetylenolpyruvylglucosamine Reductase, domain 2"/>
    <property type="match status" value="1"/>
</dbReference>
<dbReference type="SUPFAM" id="SSF56176">
    <property type="entry name" value="FAD-binding/transporter-associated domain-like"/>
    <property type="match status" value="1"/>
</dbReference>
<sequence>MKYLTKVLLAGCTASQAVALPHKSRAEELQSSLNKLGVDASKIPQLGTNSTDNHCQSACEALHEIYGEDSLIAQSTSAYQDVTGSYWSAQQGEVKPSCIFVPKVDTDVSVAVLISQLTQCPFAAKSGGHAAFAGASSIQGGITILLRDLNKITLNKDKSVASIGPGNNWGQVYKALEPDNLAVVGGRLSDIGVGGLVTGGGISYFSNLYGWALDNVESFEVVSAKTGDILTASKSENSDLYWALRGGGNNLGLVTKFNLYTIPSSLLWGGTRVYSEDQFSNVIGAFVDAAKQAKDDGNAQQYVMFANMQGTNIASAELTYTKDESNPPIFNKYYSIPSVSNSTSTRTLSKYCDDMAAQDPYGMREVFWTRSFKLDEKFANWLVKNWFSVLPRISGIPNSMAGLTFQVITDPILEKMSQAGGNALGLDGADGPILLTHILGMWNSPSDDDKIYRFINDFFVTAVSEAEKRDLDHDFIYMNYASSFQDVIPSYGASNKAKLQSIASKYDPEGVYQKLQPGYFKLNHGPEENPY</sequence>
<dbReference type="Gene3D" id="3.30.465.10">
    <property type="match status" value="1"/>
</dbReference>
<keyword evidence="4" id="KW-0560">Oxidoreductase</keyword>
<proteinExistence type="inferred from homology"/>
<dbReference type="Gene3D" id="3.40.462.20">
    <property type="match status" value="1"/>
</dbReference>
<dbReference type="PROSITE" id="PS51387">
    <property type="entry name" value="FAD_PCMH"/>
    <property type="match status" value="1"/>
</dbReference>
<dbReference type="EMBL" id="KV878127">
    <property type="protein sequence ID" value="OJI99989.1"/>
    <property type="molecule type" value="Genomic_DNA"/>
</dbReference>
<name>A0A1L9PER4_ASPVE</name>
<dbReference type="InterPro" id="IPR006094">
    <property type="entry name" value="Oxid_FAD_bind_N"/>
</dbReference>
<dbReference type="RefSeq" id="XP_040665752.1">
    <property type="nucleotide sequence ID" value="XM_040816066.1"/>
</dbReference>
<dbReference type="Proteomes" id="UP000184073">
    <property type="component" value="Unassembled WGS sequence"/>
</dbReference>
<dbReference type="GeneID" id="63731577"/>